<proteinExistence type="inferred from homology"/>
<evidence type="ECO:0000256" key="1">
    <source>
        <dbReference type="ARBA" id="ARBA00004811"/>
    </source>
</evidence>
<evidence type="ECO:0000259" key="8">
    <source>
        <dbReference type="Pfam" id="PF00275"/>
    </source>
</evidence>
<feature type="binding site" evidence="7">
    <location>
        <position position="160"/>
    </location>
    <ligand>
        <name>3-phosphoshikimate</name>
        <dbReference type="ChEBI" id="CHEBI:145989"/>
    </ligand>
</feature>
<dbReference type="EMBL" id="BQKC01000001">
    <property type="protein sequence ID" value="GJM55425.1"/>
    <property type="molecule type" value="Genomic_DNA"/>
</dbReference>
<feature type="binding site" evidence="7">
    <location>
        <position position="91"/>
    </location>
    <ligand>
        <name>phosphoenolpyruvate</name>
        <dbReference type="ChEBI" id="CHEBI:58702"/>
    </ligand>
</feature>
<dbReference type="CDD" id="cd01556">
    <property type="entry name" value="EPSP_synthase"/>
    <property type="match status" value="1"/>
</dbReference>
<reference evidence="9" key="1">
    <citation type="journal article" date="2022" name="Int. J. Syst. Evol. Microbiol.">
        <title>Granulimonas faecalis gen. nov., sp. nov., and Leptogranulimonas caecicola gen. nov., sp. nov., novel lactate-producing Atopobiaceae bacteria isolated from mouse intestines, and an emended description of the family Atopobiaceae.</title>
        <authorList>
            <person name="Morinaga K."/>
            <person name="Kusada H."/>
            <person name="Sakamoto S."/>
            <person name="Murakami T."/>
            <person name="Toyoda A."/>
            <person name="Mori H."/>
            <person name="Meng X.Y."/>
            <person name="Takashino M."/>
            <person name="Murotomi K."/>
            <person name="Tamaki H."/>
        </authorList>
    </citation>
    <scope>NUCLEOTIDE SEQUENCE</scope>
    <source>
        <strain evidence="9">OPF53</strain>
    </source>
</reference>
<feature type="binding site" evidence="7">
    <location>
        <position position="406"/>
    </location>
    <ligand>
        <name>phosphoenolpyruvate</name>
        <dbReference type="ChEBI" id="CHEBI:58702"/>
    </ligand>
</feature>
<dbReference type="GO" id="GO:0005737">
    <property type="term" value="C:cytoplasm"/>
    <property type="evidence" value="ECO:0007669"/>
    <property type="project" value="UniProtKB-SubCell"/>
</dbReference>
<evidence type="ECO:0000313" key="10">
    <source>
        <dbReference type="Proteomes" id="UP001055025"/>
    </source>
</evidence>
<comment type="catalytic activity">
    <reaction evidence="6">
        <text>3-phosphoshikimate + phosphoenolpyruvate = 5-O-(1-carboxyvinyl)-3-phosphoshikimate + phosphate</text>
        <dbReference type="Rhea" id="RHEA:21256"/>
        <dbReference type="ChEBI" id="CHEBI:43474"/>
        <dbReference type="ChEBI" id="CHEBI:57701"/>
        <dbReference type="ChEBI" id="CHEBI:58702"/>
        <dbReference type="ChEBI" id="CHEBI:145989"/>
        <dbReference type="EC" id="2.5.1.19"/>
    </reaction>
    <physiologicalReaction direction="left-to-right" evidence="6">
        <dbReference type="Rhea" id="RHEA:21257"/>
    </physiologicalReaction>
</comment>
<evidence type="ECO:0000256" key="7">
    <source>
        <dbReference type="HAMAP-Rule" id="MF_00210"/>
    </source>
</evidence>
<comment type="caution">
    <text evidence="9">The sequence shown here is derived from an EMBL/GenBank/DDBJ whole genome shotgun (WGS) entry which is preliminary data.</text>
</comment>
<feature type="binding site" evidence="7">
    <location>
        <position position="188"/>
    </location>
    <ligand>
        <name>3-phosphoshikimate</name>
        <dbReference type="ChEBI" id="CHEBI:145989"/>
    </ligand>
</feature>
<dbReference type="Proteomes" id="UP001055025">
    <property type="component" value="Unassembled WGS sequence"/>
</dbReference>
<evidence type="ECO:0000256" key="6">
    <source>
        <dbReference type="ARBA" id="ARBA00044633"/>
    </source>
</evidence>
<dbReference type="GO" id="GO:0009423">
    <property type="term" value="P:chorismate biosynthetic process"/>
    <property type="evidence" value="ECO:0007669"/>
    <property type="project" value="UniProtKB-UniRule"/>
</dbReference>
<feature type="binding site" evidence="7">
    <location>
        <position position="338"/>
    </location>
    <ligand>
        <name>phosphoenolpyruvate</name>
        <dbReference type="ChEBI" id="CHEBI:58702"/>
    </ligand>
</feature>
<feature type="binding site" evidence="7">
    <location>
        <position position="20"/>
    </location>
    <ligand>
        <name>3-phosphoshikimate</name>
        <dbReference type="ChEBI" id="CHEBI:145989"/>
    </ligand>
</feature>
<gene>
    <name evidence="7 9" type="primary">aroA</name>
    <name evidence="9" type="ORF">ATOP_10800</name>
</gene>
<comment type="subcellular location">
    <subcellularLocation>
        <location evidence="7">Cytoplasm</location>
    </subcellularLocation>
</comment>
<dbReference type="PANTHER" id="PTHR21090:SF5">
    <property type="entry name" value="PENTAFUNCTIONAL AROM POLYPEPTIDE"/>
    <property type="match status" value="1"/>
</dbReference>
<keyword evidence="5 7" id="KW-0057">Aromatic amino acid biosynthesis</keyword>
<feature type="binding site" evidence="7">
    <location>
        <position position="119"/>
    </location>
    <ligand>
        <name>phosphoenolpyruvate</name>
        <dbReference type="ChEBI" id="CHEBI:58702"/>
    </ligand>
</feature>
<dbReference type="EC" id="2.5.1.19" evidence="7"/>
<protein>
    <recommendedName>
        <fullName evidence="7">3-phosphoshikimate 1-carboxyvinyltransferase</fullName>
        <ecNumber evidence="7">2.5.1.19</ecNumber>
    </recommendedName>
    <alternativeName>
        <fullName evidence="7">5-enolpyruvylshikimate-3-phosphate synthase</fullName>
        <shortName evidence="7">EPSP synthase</shortName>
        <shortName evidence="7">EPSPS</shortName>
    </alternativeName>
</protein>
<dbReference type="NCBIfam" id="TIGR01356">
    <property type="entry name" value="aroA"/>
    <property type="match status" value="1"/>
</dbReference>
<evidence type="ECO:0000313" key="9">
    <source>
        <dbReference type="EMBL" id="GJM55425.1"/>
    </source>
</evidence>
<keyword evidence="10" id="KW-1185">Reference proteome</keyword>
<evidence type="ECO:0000256" key="5">
    <source>
        <dbReference type="ARBA" id="ARBA00023141"/>
    </source>
</evidence>
<feature type="active site" description="Proton acceptor" evidence="7">
    <location>
        <position position="307"/>
    </location>
</feature>
<dbReference type="InterPro" id="IPR006264">
    <property type="entry name" value="EPSP_synthase"/>
</dbReference>
<evidence type="ECO:0000256" key="3">
    <source>
        <dbReference type="ARBA" id="ARBA00022605"/>
    </source>
</evidence>
<organism evidence="9 10">
    <name type="scientific">Granulimonas faecalis</name>
    <dbReference type="NCBI Taxonomy" id="2894155"/>
    <lineage>
        <taxon>Bacteria</taxon>
        <taxon>Bacillati</taxon>
        <taxon>Actinomycetota</taxon>
        <taxon>Coriobacteriia</taxon>
        <taxon>Coriobacteriales</taxon>
        <taxon>Kribbibacteriaceae</taxon>
        <taxon>Granulimonas</taxon>
    </lineage>
</organism>
<dbReference type="RefSeq" id="WP_265590795.1">
    <property type="nucleotide sequence ID" value="NZ_BQKC01000001.1"/>
</dbReference>
<keyword evidence="3 7" id="KW-0028">Amino-acid biosynthesis</keyword>
<evidence type="ECO:0000256" key="2">
    <source>
        <dbReference type="ARBA" id="ARBA00009948"/>
    </source>
</evidence>
<comment type="similarity">
    <text evidence="2 7">Belongs to the EPSP synthase family.</text>
</comment>
<feature type="domain" description="Enolpyruvate transferase" evidence="8">
    <location>
        <begin position="6"/>
        <end position="413"/>
    </location>
</feature>
<feature type="binding site" evidence="7">
    <location>
        <position position="380"/>
    </location>
    <ligand>
        <name>phosphoenolpyruvate</name>
        <dbReference type="ChEBI" id="CHEBI:58702"/>
    </ligand>
</feature>
<keyword evidence="4 7" id="KW-0808">Transferase</keyword>
<comment type="subunit">
    <text evidence="7">Monomer.</text>
</comment>
<sequence>MDLVVGPGPLQGGVHAPSSKSVAHRALVCAAASSAPTFVECTDTSQDIDATARCLAALGASVEAVPGRGFSVSPVPDAVTGPVTLDCGESGSTLRFMVPFAAALGADATFVGARRLLERPMAPLEDALAAHGVSVSRGDGRLRATGRMTQGTYAMPGDVSSQFVSGILMASPLVGGPVSVDVSGPVASAPYIALTASVMAGFGRPVSAEGRAAGTVYAADGTGRLVAPGGTVEVEGDWSNAAFWLVAGALGSEVAVTGVDRTSAQGDRAVTAALALLGASVSQGARWASASVGEPRAATLDVEQTPDLVPPLAVAAALAPGTSRITGTARLRIKESDRVATVAACLRAVGADVSVEGDDILVHGGAPLPGGAVDAANDHRIAMMAAVAATRCEGPVTIRGAECVAKSYPRFFDDYAALGGTVREVRP</sequence>
<comment type="pathway">
    <text evidence="1 7">Metabolic intermediate biosynthesis; chorismate biosynthesis; chorismate from D-erythrose 4-phosphate and phosphoenolpyruvate: step 6/7.</text>
</comment>
<feature type="binding site" evidence="7">
    <location>
        <position position="21"/>
    </location>
    <ligand>
        <name>3-phosphoshikimate</name>
        <dbReference type="ChEBI" id="CHEBI:145989"/>
    </ligand>
</feature>
<name>A0AAV5B524_9ACTN</name>
<comment type="function">
    <text evidence="7">Catalyzes the transfer of the enolpyruvyl moiety of phosphoenolpyruvate (PEP) to the 5-hydroxyl of shikimate-3-phosphate (S3P) to produce enolpyruvyl shikimate-3-phosphate and inorganic phosphate.</text>
</comment>
<feature type="binding site" evidence="7">
    <location>
        <position position="25"/>
    </location>
    <ligand>
        <name>3-phosphoshikimate</name>
        <dbReference type="ChEBI" id="CHEBI:145989"/>
    </ligand>
</feature>
<dbReference type="GO" id="GO:0008652">
    <property type="term" value="P:amino acid biosynthetic process"/>
    <property type="evidence" value="ECO:0007669"/>
    <property type="project" value="UniProtKB-KW"/>
</dbReference>
<dbReference type="InterPro" id="IPR036968">
    <property type="entry name" value="Enolpyruvate_Tfrase_sf"/>
</dbReference>
<dbReference type="PIRSF" id="PIRSF000505">
    <property type="entry name" value="EPSPS"/>
    <property type="match status" value="1"/>
</dbReference>
<dbReference type="Pfam" id="PF00275">
    <property type="entry name" value="EPSP_synthase"/>
    <property type="match status" value="1"/>
</dbReference>
<dbReference type="InterPro" id="IPR001986">
    <property type="entry name" value="Enolpyruvate_Tfrase_dom"/>
</dbReference>
<comment type="caution">
    <text evidence="7">Lacks conserved residue(s) required for the propagation of feature annotation.</text>
</comment>
<accession>A0AAV5B524</accession>
<dbReference type="PROSITE" id="PS00885">
    <property type="entry name" value="EPSP_SYNTHASE_2"/>
    <property type="match status" value="1"/>
</dbReference>
<dbReference type="Gene3D" id="3.65.10.10">
    <property type="entry name" value="Enolpyruvate transferase domain"/>
    <property type="match status" value="2"/>
</dbReference>
<feature type="binding site" evidence="7">
    <location>
        <position position="20"/>
    </location>
    <ligand>
        <name>phosphoenolpyruvate</name>
        <dbReference type="ChEBI" id="CHEBI:58702"/>
    </ligand>
</feature>
<dbReference type="AlphaFoldDB" id="A0AAV5B524"/>
<dbReference type="GO" id="GO:0003866">
    <property type="term" value="F:3-phosphoshikimate 1-carboxyvinyltransferase activity"/>
    <property type="evidence" value="ECO:0007669"/>
    <property type="project" value="UniProtKB-UniRule"/>
</dbReference>
<feature type="binding site" evidence="7">
    <location>
        <position position="162"/>
    </location>
    <ligand>
        <name>phosphoenolpyruvate</name>
        <dbReference type="ChEBI" id="CHEBI:58702"/>
    </ligand>
</feature>
<keyword evidence="7" id="KW-0963">Cytoplasm</keyword>
<feature type="binding site" evidence="7">
    <location>
        <position position="334"/>
    </location>
    <ligand>
        <name>3-phosphoshikimate</name>
        <dbReference type="ChEBI" id="CHEBI:145989"/>
    </ligand>
</feature>
<dbReference type="HAMAP" id="MF_00210">
    <property type="entry name" value="EPSP_synth"/>
    <property type="match status" value="1"/>
</dbReference>
<feature type="binding site" evidence="7">
    <location>
        <position position="161"/>
    </location>
    <ligand>
        <name>3-phosphoshikimate</name>
        <dbReference type="ChEBI" id="CHEBI:145989"/>
    </ligand>
</feature>
<feature type="binding site" evidence="7">
    <location>
        <position position="307"/>
    </location>
    <ligand>
        <name>3-phosphoshikimate</name>
        <dbReference type="ChEBI" id="CHEBI:145989"/>
    </ligand>
</feature>
<evidence type="ECO:0000256" key="4">
    <source>
        <dbReference type="ARBA" id="ARBA00022679"/>
    </source>
</evidence>
<feature type="binding site" evidence="7">
    <location>
        <position position="162"/>
    </location>
    <ligand>
        <name>3-phosphoshikimate</name>
        <dbReference type="ChEBI" id="CHEBI:145989"/>
    </ligand>
</feature>
<dbReference type="GO" id="GO:0009073">
    <property type="term" value="P:aromatic amino acid family biosynthetic process"/>
    <property type="evidence" value="ECO:0007669"/>
    <property type="project" value="UniProtKB-KW"/>
</dbReference>
<dbReference type="InterPro" id="IPR023193">
    <property type="entry name" value="EPSP_synthase_CS"/>
</dbReference>
<dbReference type="PANTHER" id="PTHR21090">
    <property type="entry name" value="AROM/DEHYDROQUINATE SYNTHASE"/>
    <property type="match status" value="1"/>
</dbReference>
<dbReference type="InterPro" id="IPR013792">
    <property type="entry name" value="RNA3'P_cycl/enolpyr_Trfase_a/b"/>
</dbReference>
<dbReference type="SUPFAM" id="SSF55205">
    <property type="entry name" value="EPT/RTPC-like"/>
    <property type="match status" value="1"/>
</dbReference>